<evidence type="ECO:0000313" key="2">
    <source>
        <dbReference type="Proteomes" id="UP001056539"/>
    </source>
</evidence>
<dbReference type="PROSITE" id="PS51257">
    <property type="entry name" value="PROKAR_LIPOPROTEIN"/>
    <property type="match status" value="1"/>
</dbReference>
<protein>
    <submittedName>
        <fullName evidence="1">Uncharacterized protein</fullName>
    </submittedName>
</protein>
<evidence type="ECO:0000313" key="1">
    <source>
        <dbReference type="EMBL" id="URA10033.1"/>
    </source>
</evidence>
<keyword evidence="2" id="KW-1185">Reference proteome</keyword>
<dbReference type="KEGG" id="taqu:KDW03_11205"/>
<sequence length="372" mass="41026">MRFLIHSLKKNVIFILVVISVTACTLMEDTIDENGILWEYYVSNPISLGIETMPSANLLLFADEGNTLYALDAGSGLLRWKITLPITLTTILPMGSTLYIIGYSNTGPQTSVFYTVETLNGSIANQQSFPIKPLVNRYLTLPEGVLLYSSSEAVILSNNGTISGTYSLLNGVIAMEKIGNDYYALIRETDTTTKLQRYDQNFNAMGTSTHSDNPTGVFIAWGNKLYIGTTSSLLQSDTTPSLSTFKNFAVKASPTWSSFLLYVPSAKTFEGGIRSYDLSGNQQWGVATYAPISYAPLVYNSTYQSIFSLDDNGNVGVYDASNGRLLFQRYLGSIQKQGLKLPMDIYQNYIFIPFSFPSKVVCFSIRHASTGQ</sequence>
<dbReference type="InterPro" id="IPR011047">
    <property type="entry name" value="Quinoprotein_ADH-like_sf"/>
</dbReference>
<dbReference type="Proteomes" id="UP001056539">
    <property type="component" value="Chromosome"/>
</dbReference>
<dbReference type="RefSeq" id="WP_271435164.1">
    <property type="nucleotide sequence ID" value="NZ_CP073355.1"/>
</dbReference>
<accession>A0AAX3BCM0</accession>
<dbReference type="AlphaFoldDB" id="A0AAX3BCM0"/>
<reference evidence="1" key="1">
    <citation type="submission" date="2021-04" db="EMBL/GenBank/DDBJ databases">
        <authorList>
            <person name="Postec A."/>
        </authorList>
    </citation>
    <scope>NUCLEOTIDE SEQUENCE</scope>
    <source>
        <strain evidence="1">F1F22</strain>
    </source>
</reference>
<reference evidence="1" key="2">
    <citation type="submission" date="2022-06" db="EMBL/GenBank/DDBJ databases">
        <title>Thermospira aquatica gen. nov., sp. nov.</title>
        <authorList>
            <person name="Ben Ali Gam Z."/>
            <person name="Labat M."/>
        </authorList>
    </citation>
    <scope>NUCLEOTIDE SEQUENCE</scope>
    <source>
        <strain evidence="1">F1F22</strain>
    </source>
</reference>
<proteinExistence type="predicted"/>
<dbReference type="Gene3D" id="2.130.10.10">
    <property type="entry name" value="YVTN repeat-like/Quinoprotein amine dehydrogenase"/>
    <property type="match status" value="1"/>
</dbReference>
<dbReference type="EMBL" id="CP073355">
    <property type="protein sequence ID" value="URA10033.1"/>
    <property type="molecule type" value="Genomic_DNA"/>
</dbReference>
<dbReference type="InterPro" id="IPR015943">
    <property type="entry name" value="WD40/YVTN_repeat-like_dom_sf"/>
</dbReference>
<name>A0AAX3BCM0_9SPIR</name>
<gene>
    <name evidence="1" type="ORF">KDW03_11205</name>
</gene>
<dbReference type="SUPFAM" id="SSF50998">
    <property type="entry name" value="Quinoprotein alcohol dehydrogenase-like"/>
    <property type="match status" value="1"/>
</dbReference>
<organism evidence="1 2">
    <name type="scientific">Thermospira aquatica</name>
    <dbReference type="NCBI Taxonomy" id="2828656"/>
    <lineage>
        <taxon>Bacteria</taxon>
        <taxon>Pseudomonadati</taxon>
        <taxon>Spirochaetota</taxon>
        <taxon>Spirochaetia</taxon>
        <taxon>Brevinematales</taxon>
        <taxon>Thermospiraceae</taxon>
        <taxon>Thermospira</taxon>
    </lineage>
</organism>